<dbReference type="AlphaFoldDB" id="A0A5A9N0C0"/>
<feature type="region of interest" description="Disordered" evidence="1">
    <location>
        <begin position="140"/>
        <end position="180"/>
    </location>
</feature>
<dbReference type="Proteomes" id="UP000324632">
    <property type="component" value="Chromosome 25"/>
</dbReference>
<protein>
    <recommendedName>
        <fullName evidence="2">Myb/SANT-like DNA-binding domain-containing protein</fullName>
    </recommendedName>
</protein>
<dbReference type="EMBL" id="SOYY01000025">
    <property type="protein sequence ID" value="KAA0702379.1"/>
    <property type="molecule type" value="Genomic_DNA"/>
</dbReference>
<evidence type="ECO:0000259" key="2">
    <source>
        <dbReference type="Pfam" id="PF13837"/>
    </source>
</evidence>
<organism evidence="3 4">
    <name type="scientific">Triplophysa tibetana</name>
    <dbReference type="NCBI Taxonomy" id="1572043"/>
    <lineage>
        <taxon>Eukaryota</taxon>
        <taxon>Metazoa</taxon>
        <taxon>Chordata</taxon>
        <taxon>Craniata</taxon>
        <taxon>Vertebrata</taxon>
        <taxon>Euteleostomi</taxon>
        <taxon>Actinopterygii</taxon>
        <taxon>Neopterygii</taxon>
        <taxon>Teleostei</taxon>
        <taxon>Ostariophysi</taxon>
        <taxon>Cypriniformes</taxon>
        <taxon>Nemacheilidae</taxon>
        <taxon>Triplophysa</taxon>
    </lineage>
</organism>
<accession>A0A5A9N0C0</accession>
<evidence type="ECO:0000313" key="4">
    <source>
        <dbReference type="Proteomes" id="UP000324632"/>
    </source>
</evidence>
<comment type="caution">
    <text evidence="3">The sequence shown here is derived from an EMBL/GenBank/DDBJ whole genome shotgun (WGS) entry which is preliminary data.</text>
</comment>
<feature type="region of interest" description="Disordered" evidence="1">
    <location>
        <begin position="346"/>
        <end position="392"/>
    </location>
</feature>
<evidence type="ECO:0000256" key="1">
    <source>
        <dbReference type="SAM" id="MobiDB-lite"/>
    </source>
</evidence>
<feature type="domain" description="Myb/SANT-like DNA-binding" evidence="2">
    <location>
        <begin position="10"/>
        <end position="104"/>
    </location>
</feature>
<dbReference type="Pfam" id="PF13837">
    <property type="entry name" value="Myb_DNA-bind_4"/>
    <property type="match status" value="1"/>
</dbReference>
<keyword evidence="4" id="KW-1185">Reference proteome</keyword>
<evidence type="ECO:0000313" key="3">
    <source>
        <dbReference type="EMBL" id="KAA0702379.1"/>
    </source>
</evidence>
<proteinExistence type="predicted"/>
<sequence length="392" mass="44473">MNLNEKKPNKWWTEPDTFAMLALIERMGLVHELDKKRQRNESLFRRLRMNLTKRGIHFTVTQIRNRWKSLKHKYRKIKLASYRSPAARLSAIESFRYFHMLDRMLVRRPKAGNEEDELADDPVGRSLADLDDHTDNSWLESIIPKSEPDNMTPKLDTDADEDENPEDVASSEPPSWALGPDEVMTLGLSGEYLYAVKNLPPSLCNPNSMESTREAADFSQDDFPAGTSEDTSSLILQQLTILNHRLGEQLAEQKAFHCTMLGMMDRQIQVLEQLSNFTRNHQPKPESTETDSSISQKVQDALLRILGQMQQTQTQTLQPCALLPMPKTEPTPSSWKVSVLEVHKSPAADVESGGETEKFQTTEVYNNSSPPSLEISSSTKNSVLQNGLCHHN</sequence>
<gene>
    <name evidence="3" type="ORF">E1301_Tti015728</name>
</gene>
<reference evidence="3 4" key="1">
    <citation type="journal article" date="2019" name="Mol. Ecol. Resour.">
        <title>Chromosome-level genome assembly of Triplophysa tibetana, a fish adapted to the harsh high-altitude environment of the Tibetan Plateau.</title>
        <authorList>
            <person name="Yang X."/>
            <person name="Liu H."/>
            <person name="Ma Z."/>
            <person name="Zou Y."/>
            <person name="Zou M."/>
            <person name="Mao Y."/>
            <person name="Li X."/>
            <person name="Wang H."/>
            <person name="Chen T."/>
            <person name="Wang W."/>
            <person name="Yang R."/>
        </authorList>
    </citation>
    <scope>NUCLEOTIDE SEQUENCE [LARGE SCALE GENOMIC DNA]</scope>
    <source>
        <strain evidence="3">TTIB1903HZAU</strain>
        <tissue evidence="3">Muscle</tissue>
    </source>
</reference>
<feature type="region of interest" description="Disordered" evidence="1">
    <location>
        <begin position="112"/>
        <end position="131"/>
    </location>
</feature>
<dbReference type="Gene3D" id="1.10.10.60">
    <property type="entry name" value="Homeodomain-like"/>
    <property type="match status" value="1"/>
</dbReference>
<feature type="compositionally biased region" description="Low complexity" evidence="1">
    <location>
        <begin position="368"/>
        <end position="378"/>
    </location>
</feature>
<dbReference type="InterPro" id="IPR044822">
    <property type="entry name" value="Myb_DNA-bind_4"/>
</dbReference>
<name>A0A5A9N0C0_9TELE</name>